<keyword evidence="1" id="KW-0812">Transmembrane</keyword>
<name>A0A0E9UX65_ANGAN</name>
<dbReference type="AlphaFoldDB" id="A0A0E9UX65"/>
<protein>
    <submittedName>
        <fullName evidence="2">Uncharacterized protein</fullName>
    </submittedName>
</protein>
<organism evidence="2">
    <name type="scientific">Anguilla anguilla</name>
    <name type="common">European freshwater eel</name>
    <name type="synonym">Muraena anguilla</name>
    <dbReference type="NCBI Taxonomy" id="7936"/>
    <lineage>
        <taxon>Eukaryota</taxon>
        <taxon>Metazoa</taxon>
        <taxon>Chordata</taxon>
        <taxon>Craniata</taxon>
        <taxon>Vertebrata</taxon>
        <taxon>Euteleostomi</taxon>
        <taxon>Actinopterygii</taxon>
        <taxon>Neopterygii</taxon>
        <taxon>Teleostei</taxon>
        <taxon>Anguilliformes</taxon>
        <taxon>Anguillidae</taxon>
        <taxon>Anguilla</taxon>
    </lineage>
</organism>
<evidence type="ECO:0000256" key="1">
    <source>
        <dbReference type="SAM" id="Phobius"/>
    </source>
</evidence>
<proteinExistence type="predicted"/>
<reference evidence="2" key="2">
    <citation type="journal article" date="2015" name="Fish Shellfish Immunol.">
        <title>Early steps in the European eel (Anguilla anguilla)-Vibrio vulnificus interaction in the gills: Role of the RtxA13 toxin.</title>
        <authorList>
            <person name="Callol A."/>
            <person name="Pajuelo D."/>
            <person name="Ebbesson L."/>
            <person name="Teles M."/>
            <person name="MacKenzie S."/>
            <person name="Amaro C."/>
        </authorList>
    </citation>
    <scope>NUCLEOTIDE SEQUENCE</scope>
</reference>
<keyword evidence="1" id="KW-0472">Membrane</keyword>
<sequence>MLHASTRGGCRPRVLKEPRIALLSLFLFLAHCRLIVCTFFWVCVSVVFFFSPLS</sequence>
<feature type="transmembrane region" description="Helical" evidence="1">
    <location>
        <begin position="20"/>
        <end position="50"/>
    </location>
</feature>
<reference evidence="2" key="1">
    <citation type="submission" date="2014-11" db="EMBL/GenBank/DDBJ databases">
        <authorList>
            <person name="Amaro Gonzalez C."/>
        </authorList>
    </citation>
    <scope>NUCLEOTIDE SEQUENCE</scope>
</reference>
<dbReference type="EMBL" id="GBXM01038175">
    <property type="protein sequence ID" value="JAH70402.1"/>
    <property type="molecule type" value="Transcribed_RNA"/>
</dbReference>
<evidence type="ECO:0000313" key="2">
    <source>
        <dbReference type="EMBL" id="JAH70402.1"/>
    </source>
</evidence>
<accession>A0A0E9UX65</accession>
<keyword evidence="1" id="KW-1133">Transmembrane helix</keyword>